<dbReference type="Proteomes" id="UP000177625">
    <property type="component" value="Unassembled WGS sequence"/>
</dbReference>
<proteinExistence type="predicted"/>
<name>A0A1E1MUJ4_RHYSE</name>
<reference evidence="2" key="1">
    <citation type="submission" date="2016-03" db="EMBL/GenBank/DDBJ databases">
        <authorList>
            <person name="Guldener U."/>
        </authorList>
    </citation>
    <scope>NUCLEOTIDE SEQUENCE [LARGE SCALE GENOMIC DNA]</scope>
</reference>
<evidence type="ECO:0000313" key="1">
    <source>
        <dbReference type="EMBL" id="CZT52760.1"/>
    </source>
</evidence>
<organism evidence="1 2">
    <name type="scientific">Rhynchosporium secalis</name>
    <name type="common">Barley scald fungus</name>
    <dbReference type="NCBI Taxonomy" id="38038"/>
    <lineage>
        <taxon>Eukaryota</taxon>
        <taxon>Fungi</taxon>
        <taxon>Dikarya</taxon>
        <taxon>Ascomycota</taxon>
        <taxon>Pezizomycotina</taxon>
        <taxon>Leotiomycetes</taxon>
        <taxon>Helotiales</taxon>
        <taxon>Ploettnerulaceae</taxon>
        <taxon>Rhynchosporium</taxon>
    </lineage>
</organism>
<keyword evidence="2" id="KW-1185">Reference proteome</keyword>
<dbReference type="AlphaFoldDB" id="A0A1E1MUJ4"/>
<gene>
    <name evidence="1" type="ORF">RSE6_14126</name>
</gene>
<protein>
    <submittedName>
        <fullName evidence="1">Uncharacterized protein</fullName>
    </submittedName>
</protein>
<sequence length="65" mass="7162">MGSSCFVVDKEKLDFVRAQVANKPQPWTNAYNQTLKDSDKYGKYVSGTRTSETVSNVSCGPTTKP</sequence>
<evidence type="ECO:0000313" key="2">
    <source>
        <dbReference type="Proteomes" id="UP000177625"/>
    </source>
</evidence>
<dbReference type="EMBL" id="FJVC01000620">
    <property type="protein sequence ID" value="CZT52760.1"/>
    <property type="molecule type" value="Genomic_DNA"/>
</dbReference>
<accession>A0A1E1MUJ4</accession>